<dbReference type="AlphaFoldDB" id="A0A449B6H9"/>
<keyword evidence="1" id="KW-0812">Transmembrane</keyword>
<organism evidence="2 3">
    <name type="scientific">Mycoplasmopsis columboralis</name>
    <dbReference type="NCBI Taxonomy" id="171282"/>
    <lineage>
        <taxon>Bacteria</taxon>
        <taxon>Bacillati</taxon>
        <taxon>Mycoplasmatota</taxon>
        <taxon>Mycoplasmoidales</taxon>
        <taxon>Metamycoplasmataceae</taxon>
        <taxon>Mycoplasmopsis</taxon>
    </lineage>
</organism>
<dbReference type="NCBIfam" id="NF045844">
    <property type="entry name" value="BC85_0335_fam"/>
    <property type="match status" value="1"/>
</dbReference>
<protein>
    <submittedName>
        <fullName evidence="2">Uncharacterized protein</fullName>
    </submittedName>
</protein>
<dbReference type="OrthoDB" id="398649at2"/>
<feature type="transmembrane region" description="Helical" evidence="1">
    <location>
        <begin position="6"/>
        <end position="26"/>
    </location>
</feature>
<keyword evidence="3" id="KW-1185">Reference proteome</keyword>
<reference evidence="2 3" key="1">
    <citation type="submission" date="2019-01" db="EMBL/GenBank/DDBJ databases">
        <authorList>
            <consortium name="Pathogen Informatics"/>
        </authorList>
    </citation>
    <scope>NUCLEOTIDE SEQUENCE [LARGE SCALE GENOMIC DNA]</scope>
    <source>
        <strain evidence="2 3">NCTC10179</strain>
    </source>
</reference>
<dbReference type="KEGG" id="mcou:NCTC10179_00284"/>
<dbReference type="EMBL" id="LR215039">
    <property type="protein sequence ID" value="VEU76118.1"/>
    <property type="molecule type" value="Genomic_DNA"/>
</dbReference>
<sequence>MNKLQWILFGSMIAVIVIAAISIILIKLKIKKLQAKYLNQDREQTYLMLQNLRNDIGQLPFDLKDYLKNDYKPYDIEAVINTIYTNNFQSTLIIDNQDSFLSSVVSNKTKRKIYYLNEYDFSEQLKEAISEYPQDLENTNLISYSQNMLDFVVIFKNNKTLMELFDTYFDFMISKSMMMILTDNYSKKELVKFVKHIKTLGLTYEISYVESKFLYIVKQ</sequence>
<gene>
    <name evidence="2" type="ORF">NCTC10179_00284</name>
</gene>
<accession>A0A449B6H9</accession>
<evidence type="ECO:0000256" key="1">
    <source>
        <dbReference type="SAM" id="Phobius"/>
    </source>
</evidence>
<evidence type="ECO:0000313" key="2">
    <source>
        <dbReference type="EMBL" id="VEU76118.1"/>
    </source>
</evidence>
<keyword evidence="1" id="KW-1133">Transmembrane helix</keyword>
<name>A0A449B6H9_9BACT</name>
<proteinExistence type="predicted"/>
<evidence type="ECO:0000313" key="3">
    <source>
        <dbReference type="Proteomes" id="UP000289497"/>
    </source>
</evidence>
<dbReference type="Proteomes" id="UP000289497">
    <property type="component" value="Chromosome"/>
</dbReference>
<keyword evidence="1" id="KW-0472">Membrane</keyword>
<dbReference type="RefSeq" id="WP_036433910.1">
    <property type="nucleotide sequence ID" value="NZ_LR215039.1"/>
</dbReference>